<keyword evidence="1" id="KW-0547">Nucleotide-binding</keyword>
<reference evidence="3 4" key="1">
    <citation type="submission" date="2024-05" db="EMBL/GenBank/DDBJ databases">
        <title>Genome sequencing and assembly of Indian major carp, Cirrhinus mrigala (Hamilton, 1822).</title>
        <authorList>
            <person name="Mohindra V."/>
            <person name="Chowdhury L.M."/>
            <person name="Lal K."/>
            <person name="Jena J.K."/>
        </authorList>
    </citation>
    <scope>NUCLEOTIDE SEQUENCE [LARGE SCALE GENOMIC DNA]</scope>
    <source>
        <strain evidence="3">CM1030</strain>
        <tissue evidence="3">Blood</tissue>
    </source>
</reference>
<dbReference type="PANTHER" id="PTHR45629">
    <property type="entry name" value="SNF2/RAD54 FAMILY MEMBER"/>
    <property type="match status" value="1"/>
</dbReference>
<feature type="non-terminal residue" evidence="3">
    <location>
        <position position="51"/>
    </location>
</feature>
<dbReference type="Pfam" id="PF00176">
    <property type="entry name" value="SNF2-rel_dom"/>
    <property type="match status" value="1"/>
</dbReference>
<dbReference type="InterPro" id="IPR027417">
    <property type="entry name" value="P-loop_NTPase"/>
</dbReference>
<accession>A0ABD0PZS9</accession>
<dbReference type="AlphaFoldDB" id="A0ABD0PZS9"/>
<gene>
    <name evidence="3" type="ORF">M9458_026990</name>
</gene>
<dbReference type="InterPro" id="IPR000330">
    <property type="entry name" value="SNF2_N"/>
</dbReference>
<dbReference type="InterPro" id="IPR038718">
    <property type="entry name" value="SNF2-like_sf"/>
</dbReference>
<sequence>IVASHGILITSYSYIRIMQDYIQKYDWHYVILDEGHKIRNPNAGVTVACKQ</sequence>
<dbReference type="GO" id="GO:0004386">
    <property type="term" value="F:helicase activity"/>
    <property type="evidence" value="ECO:0007669"/>
    <property type="project" value="UniProtKB-KW"/>
</dbReference>
<keyword evidence="1" id="KW-0347">Helicase</keyword>
<proteinExistence type="predicted"/>
<feature type="domain" description="SNF2 N-terminal" evidence="2">
    <location>
        <begin position="3"/>
        <end position="50"/>
    </location>
</feature>
<keyword evidence="1" id="KW-0378">Hydrolase</keyword>
<dbReference type="Gene3D" id="3.40.50.10810">
    <property type="entry name" value="Tandem AAA-ATPase domain"/>
    <property type="match status" value="1"/>
</dbReference>
<keyword evidence="1" id="KW-0067">ATP-binding</keyword>
<name>A0ABD0PZS9_CIRMR</name>
<evidence type="ECO:0000256" key="1">
    <source>
        <dbReference type="ARBA" id="ARBA00022806"/>
    </source>
</evidence>
<comment type="caution">
    <text evidence="3">The sequence shown here is derived from an EMBL/GenBank/DDBJ whole genome shotgun (WGS) entry which is preliminary data.</text>
</comment>
<dbReference type="SUPFAM" id="SSF52540">
    <property type="entry name" value="P-loop containing nucleoside triphosphate hydrolases"/>
    <property type="match status" value="1"/>
</dbReference>
<keyword evidence="4" id="KW-1185">Reference proteome</keyword>
<evidence type="ECO:0000313" key="4">
    <source>
        <dbReference type="Proteomes" id="UP001529510"/>
    </source>
</evidence>
<protein>
    <recommendedName>
        <fullName evidence="2">SNF2 N-terminal domain-containing protein</fullName>
    </recommendedName>
</protein>
<dbReference type="EMBL" id="JAMKFB020000013">
    <property type="protein sequence ID" value="KAL0178096.1"/>
    <property type="molecule type" value="Genomic_DNA"/>
</dbReference>
<feature type="non-terminal residue" evidence="3">
    <location>
        <position position="1"/>
    </location>
</feature>
<evidence type="ECO:0000313" key="3">
    <source>
        <dbReference type="EMBL" id="KAL0178096.1"/>
    </source>
</evidence>
<evidence type="ECO:0000259" key="2">
    <source>
        <dbReference type="Pfam" id="PF00176"/>
    </source>
</evidence>
<dbReference type="InterPro" id="IPR050496">
    <property type="entry name" value="SNF2_RAD54_helicase_repair"/>
</dbReference>
<dbReference type="PANTHER" id="PTHR45629:SF7">
    <property type="entry name" value="DNA EXCISION REPAIR PROTEIN ERCC-6-RELATED"/>
    <property type="match status" value="1"/>
</dbReference>
<dbReference type="Proteomes" id="UP001529510">
    <property type="component" value="Unassembled WGS sequence"/>
</dbReference>
<organism evidence="3 4">
    <name type="scientific">Cirrhinus mrigala</name>
    <name type="common">Mrigala</name>
    <dbReference type="NCBI Taxonomy" id="683832"/>
    <lineage>
        <taxon>Eukaryota</taxon>
        <taxon>Metazoa</taxon>
        <taxon>Chordata</taxon>
        <taxon>Craniata</taxon>
        <taxon>Vertebrata</taxon>
        <taxon>Euteleostomi</taxon>
        <taxon>Actinopterygii</taxon>
        <taxon>Neopterygii</taxon>
        <taxon>Teleostei</taxon>
        <taxon>Ostariophysi</taxon>
        <taxon>Cypriniformes</taxon>
        <taxon>Cyprinidae</taxon>
        <taxon>Labeoninae</taxon>
        <taxon>Labeonini</taxon>
        <taxon>Cirrhinus</taxon>
    </lineage>
</organism>